<dbReference type="AlphaFoldDB" id="A0A6I9RXP3"/>
<dbReference type="FunCoup" id="A0A6I9RXP3">
    <property type="interactions" value="1923"/>
</dbReference>
<keyword evidence="2" id="KW-0808">Transferase</keyword>
<evidence type="ECO:0000256" key="3">
    <source>
        <dbReference type="ARBA" id="ARBA00022692"/>
    </source>
</evidence>
<evidence type="ECO:0000256" key="10">
    <source>
        <dbReference type="SAM" id="Phobius"/>
    </source>
</evidence>
<dbReference type="Gene3D" id="2.60.120.430">
    <property type="entry name" value="Galactose-binding lectin"/>
    <property type="match status" value="2"/>
</dbReference>
<keyword evidence="6" id="KW-0067">ATP-binding</keyword>
<comment type="subcellular location">
    <subcellularLocation>
        <location evidence="1">Membrane</location>
        <topology evidence="1">Single-pass type I membrane protein</topology>
    </subcellularLocation>
</comment>
<evidence type="ECO:0000256" key="6">
    <source>
        <dbReference type="ARBA" id="ARBA00022840"/>
    </source>
</evidence>
<feature type="chain" id="PRO_5026963997" evidence="11">
    <location>
        <begin position="26"/>
        <end position="477"/>
    </location>
</feature>
<dbReference type="PANTHER" id="PTHR34590:SF6">
    <property type="entry name" value="RECEPTOR-LIKE KINASE"/>
    <property type="match status" value="1"/>
</dbReference>
<keyword evidence="9" id="KW-0325">Glycoprotein</keyword>
<evidence type="ECO:0000256" key="9">
    <source>
        <dbReference type="ARBA" id="ARBA00023180"/>
    </source>
</evidence>
<reference evidence="14" key="1">
    <citation type="submission" date="2025-08" db="UniProtKB">
        <authorList>
            <consortium name="RefSeq"/>
        </authorList>
    </citation>
    <scope>IDENTIFICATION</scope>
</reference>
<evidence type="ECO:0000256" key="7">
    <source>
        <dbReference type="ARBA" id="ARBA00022989"/>
    </source>
</evidence>
<dbReference type="GO" id="GO:0016020">
    <property type="term" value="C:membrane"/>
    <property type="evidence" value="ECO:0007669"/>
    <property type="project" value="UniProtKB-SubCell"/>
</dbReference>
<evidence type="ECO:0000256" key="5">
    <source>
        <dbReference type="ARBA" id="ARBA00022741"/>
    </source>
</evidence>
<evidence type="ECO:0000256" key="4">
    <source>
        <dbReference type="ARBA" id="ARBA00022729"/>
    </source>
</evidence>
<proteinExistence type="predicted"/>
<dbReference type="GO" id="GO:0004714">
    <property type="term" value="F:transmembrane receptor protein tyrosine kinase activity"/>
    <property type="evidence" value="ECO:0007669"/>
    <property type="project" value="InterPro"/>
</dbReference>
<dbReference type="FunFam" id="2.60.120.430:FF:000005">
    <property type="entry name" value="Putative receptor-like protein kinase"/>
    <property type="match status" value="1"/>
</dbReference>
<evidence type="ECO:0000313" key="13">
    <source>
        <dbReference type="Proteomes" id="UP000504607"/>
    </source>
</evidence>
<dbReference type="Pfam" id="PF12819">
    <property type="entry name" value="Malectin_like"/>
    <property type="match status" value="1"/>
</dbReference>
<keyword evidence="13" id="KW-1185">Reference proteome</keyword>
<dbReference type="InParanoid" id="A0A6I9RXP3"/>
<evidence type="ECO:0000259" key="12">
    <source>
        <dbReference type="Pfam" id="PF12819"/>
    </source>
</evidence>
<dbReference type="FunFam" id="2.60.120.430:FF:000001">
    <property type="entry name" value="Receptor-like protein kinase FERONIA"/>
    <property type="match status" value="1"/>
</dbReference>
<evidence type="ECO:0000256" key="1">
    <source>
        <dbReference type="ARBA" id="ARBA00004479"/>
    </source>
</evidence>
<organism evidence="13 14">
    <name type="scientific">Elaeis guineensis var. tenera</name>
    <name type="common">Oil palm</name>
    <dbReference type="NCBI Taxonomy" id="51953"/>
    <lineage>
        <taxon>Eukaryota</taxon>
        <taxon>Viridiplantae</taxon>
        <taxon>Streptophyta</taxon>
        <taxon>Embryophyta</taxon>
        <taxon>Tracheophyta</taxon>
        <taxon>Spermatophyta</taxon>
        <taxon>Magnoliopsida</taxon>
        <taxon>Liliopsida</taxon>
        <taxon>Arecaceae</taxon>
        <taxon>Arecoideae</taxon>
        <taxon>Cocoseae</taxon>
        <taxon>Elaeidinae</taxon>
        <taxon>Elaeis</taxon>
    </lineage>
</organism>
<keyword evidence="8 10" id="KW-0472">Membrane</keyword>
<gene>
    <name evidence="14" type="primary">LOC105054217</name>
</gene>
<keyword evidence="7 10" id="KW-1133">Transmembrane helix</keyword>
<protein>
    <submittedName>
        <fullName evidence="14">Probable receptor-like protein kinase At5g24010</fullName>
    </submittedName>
</protein>
<evidence type="ECO:0000256" key="8">
    <source>
        <dbReference type="ARBA" id="ARBA00023136"/>
    </source>
</evidence>
<evidence type="ECO:0000256" key="2">
    <source>
        <dbReference type="ARBA" id="ARBA00022679"/>
    </source>
</evidence>
<dbReference type="GeneID" id="105054217"/>
<dbReference type="KEGG" id="egu:105054217"/>
<name>A0A6I9RXP3_ELAGV</name>
<dbReference type="Proteomes" id="UP000504607">
    <property type="component" value="Chromosome 11"/>
</dbReference>
<feature type="transmembrane region" description="Helical" evidence="10">
    <location>
        <begin position="417"/>
        <end position="439"/>
    </location>
</feature>
<feature type="domain" description="Malectin-like" evidence="12">
    <location>
        <begin position="35"/>
        <end position="388"/>
    </location>
</feature>
<keyword evidence="3 10" id="KW-0812">Transmembrane</keyword>
<keyword evidence="5" id="KW-0547">Nucleotide-binding</keyword>
<dbReference type="RefSeq" id="XP_010933987.1">
    <property type="nucleotide sequence ID" value="XM_010935685.3"/>
</dbReference>
<dbReference type="PANTHER" id="PTHR34590">
    <property type="entry name" value="OS03G0124300 PROTEIN-RELATED"/>
    <property type="match status" value="1"/>
</dbReference>
<dbReference type="OrthoDB" id="735844at2759"/>
<dbReference type="GO" id="GO:0005524">
    <property type="term" value="F:ATP binding"/>
    <property type="evidence" value="ECO:0007669"/>
    <property type="project" value="UniProtKB-KW"/>
</dbReference>
<evidence type="ECO:0000313" key="14">
    <source>
        <dbReference type="RefSeq" id="XP_010933987.1"/>
    </source>
</evidence>
<feature type="signal peptide" evidence="11">
    <location>
        <begin position="1"/>
        <end position="25"/>
    </location>
</feature>
<evidence type="ECO:0000256" key="11">
    <source>
        <dbReference type="SAM" id="SignalP"/>
    </source>
</evidence>
<sequence>MGNLRIPLFLFFFHIFSLLFALSSARFSPPDNHLIACGSASSSTLDDRRVFVPDSAAIVCSSGSKISVSTAPPDASPASSPLFRTARVFTRPSSYEFQIKQKGTHIIRLHFYPFSSRDFNLSSALFHVSASGFVLLTDFGTSFPQLKEYLVRVDAEKLLISFAPARRSSFAFVNAIEVISAPEDLIGDTARLVNPDRIEKFDGLSRQAMETLYRLNVGGPKVTPFNDTLWRTWVPDAGFKNSDSVSKTVAFSGRIVYREGGASREVAPDNVYNTARVMDGAKVSDSNSNMTWVFAVSSGYKYLIRMHFCDIASRALNELYFNVYVNGYLAYEDFDLSSAIYFLASPYYVDFVAGVDSSEQLLSVSIVPSKHNSHLRINGLLNGLEIMKMNNTLGSLDGGSPIILVLESPARRGFGEFLRSVVCGLAFMSLLVIGFMLLLRWRAETKNTGTWLPLPTDVSGGKLADGNPVVSGKLVYS</sequence>
<accession>A0A6I9RXP3</accession>
<dbReference type="InterPro" id="IPR045272">
    <property type="entry name" value="ANXUR1/2-like"/>
</dbReference>
<keyword evidence="4 11" id="KW-0732">Signal</keyword>
<dbReference type="InterPro" id="IPR024788">
    <property type="entry name" value="Malectin-like_Carb-bd_dom"/>
</dbReference>